<protein>
    <recommendedName>
        <fullName evidence="3">HEAT repeat domain-containing protein</fullName>
    </recommendedName>
</protein>
<reference evidence="1 2" key="1">
    <citation type="submission" date="2013-04" db="EMBL/GenBank/DDBJ databases">
        <title>The Genome Sequence of Treponema maltophilum ATCC 51939.</title>
        <authorList>
            <consortium name="The Broad Institute Genomics Platform"/>
            <person name="Earl A."/>
            <person name="Ward D."/>
            <person name="Feldgarden M."/>
            <person name="Gevers D."/>
            <person name="Leonetti C."/>
            <person name="Blanton J.M."/>
            <person name="Dewhirst F.E."/>
            <person name="Izard J."/>
            <person name="Walker B."/>
            <person name="Young S."/>
            <person name="Zeng Q."/>
            <person name="Gargeya S."/>
            <person name="Fitzgerald M."/>
            <person name="Haas B."/>
            <person name="Abouelleil A."/>
            <person name="Allen A.W."/>
            <person name="Alvarado L."/>
            <person name="Arachchi H.M."/>
            <person name="Berlin A.M."/>
            <person name="Chapman S.B."/>
            <person name="Gainer-Dewar J."/>
            <person name="Goldberg J."/>
            <person name="Griggs A."/>
            <person name="Gujja S."/>
            <person name="Hansen M."/>
            <person name="Howarth C."/>
            <person name="Imamovic A."/>
            <person name="Ireland A."/>
            <person name="Larimer J."/>
            <person name="McCowan C."/>
            <person name="Murphy C."/>
            <person name="Pearson M."/>
            <person name="Poon T.W."/>
            <person name="Priest M."/>
            <person name="Roberts A."/>
            <person name="Saif S."/>
            <person name="Shea T."/>
            <person name="Sisk P."/>
            <person name="Sykes S."/>
            <person name="Wortman J."/>
            <person name="Nusbaum C."/>
            <person name="Birren B."/>
        </authorList>
    </citation>
    <scope>NUCLEOTIDE SEQUENCE [LARGE SCALE GENOMIC DNA]</scope>
    <source>
        <strain evidence="1 2">ATCC 51939</strain>
    </source>
</reference>
<dbReference type="HOGENOM" id="CLU_1298826_0_0_12"/>
<dbReference type="EMBL" id="ATFF01000006">
    <property type="protein sequence ID" value="EPF31025.1"/>
    <property type="molecule type" value="Genomic_DNA"/>
</dbReference>
<evidence type="ECO:0008006" key="3">
    <source>
        <dbReference type="Google" id="ProtNLM"/>
    </source>
</evidence>
<dbReference type="OrthoDB" id="5244891at2"/>
<dbReference type="Proteomes" id="UP000014541">
    <property type="component" value="Unassembled WGS sequence"/>
</dbReference>
<dbReference type="AlphaFoldDB" id="S3K0K2"/>
<evidence type="ECO:0000313" key="2">
    <source>
        <dbReference type="Proteomes" id="UP000014541"/>
    </source>
</evidence>
<dbReference type="Gene3D" id="1.25.10.10">
    <property type="entry name" value="Leucine-rich Repeat Variant"/>
    <property type="match status" value="2"/>
</dbReference>
<dbReference type="Pfam" id="PF20168">
    <property type="entry name" value="PDS5"/>
    <property type="match status" value="1"/>
</dbReference>
<name>S3K0K2_TREMA</name>
<accession>S3K0K2</accession>
<dbReference type="InterPro" id="IPR016024">
    <property type="entry name" value="ARM-type_fold"/>
</dbReference>
<keyword evidence="2" id="KW-1185">Reference proteome</keyword>
<proteinExistence type="predicted"/>
<dbReference type="SUPFAM" id="SSF48371">
    <property type="entry name" value="ARM repeat"/>
    <property type="match status" value="1"/>
</dbReference>
<dbReference type="eggNOG" id="COG1413">
    <property type="taxonomic scope" value="Bacteria"/>
</dbReference>
<gene>
    <name evidence="1" type="ORF">HMPREF9194_01354</name>
</gene>
<sequence length="215" mass="24600">MPNKTDKEIFTEIRAITKDKAQWNTAIDDVAAKLGDRYSTAVKAKALWLLGEMGLQYPLSVQPYIEQIAGYLQNDNPKLRERSVNALGRIGRANKDLILPYFDTMMNMRSDTAEAVRLAFVWACENIATNASELFCDKLEMFYELISDKGERVRIEAPEMFRVMGKRLPHSVEPYLKKLERFAEYDVHPVVRIHTSGAIRITKRALEESKNAANE</sequence>
<dbReference type="STRING" id="1125699.HMPREF9194_01354"/>
<dbReference type="InterPro" id="IPR011989">
    <property type="entry name" value="ARM-like"/>
</dbReference>
<evidence type="ECO:0000313" key="1">
    <source>
        <dbReference type="EMBL" id="EPF31025.1"/>
    </source>
</evidence>
<dbReference type="PATRIC" id="fig|1125699.3.peg.1367"/>
<comment type="caution">
    <text evidence="1">The sequence shown here is derived from an EMBL/GenBank/DDBJ whole genome shotgun (WGS) entry which is preliminary data.</text>
</comment>
<organism evidence="1 2">
    <name type="scientific">Treponema maltophilum ATCC 51939</name>
    <dbReference type="NCBI Taxonomy" id="1125699"/>
    <lineage>
        <taxon>Bacteria</taxon>
        <taxon>Pseudomonadati</taxon>
        <taxon>Spirochaetota</taxon>
        <taxon>Spirochaetia</taxon>
        <taxon>Spirochaetales</taxon>
        <taxon>Treponemataceae</taxon>
        <taxon>Treponema</taxon>
    </lineage>
</organism>
<dbReference type="RefSeq" id="WP_016525636.1">
    <property type="nucleotide sequence ID" value="NZ_KE332518.1"/>
</dbReference>